<comment type="subcellular location">
    <subcellularLocation>
        <location evidence="1 12">Cell outer membrane</location>
        <topology evidence="1 12">Multi-pass membrane protein</topology>
    </subcellularLocation>
</comment>
<dbReference type="PANTHER" id="PTHR32552">
    <property type="entry name" value="FERRICHROME IRON RECEPTOR-RELATED"/>
    <property type="match status" value="1"/>
</dbReference>
<dbReference type="GO" id="GO:0009279">
    <property type="term" value="C:cell outer membrane"/>
    <property type="evidence" value="ECO:0007669"/>
    <property type="project" value="UniProtKB-SubCell"/>
</dbReference>
<proteinExistence type="inferred from homology"/>
<comment type="similarity">
    <text evidence="12">Belongs to the TonB-dependent receptor family.</text>
</comment>
<evidence type="ECO:0000256" key="6">
    <source>
        <dbReference type="ARBA" id="ARBA00022729"/>
    </source>
</evidence>
<keyword evidence="5 12" id="KW-0812">Transmembrane</keyword>
<dbReference type="GO" id="GO:0006826">
    <property type="term" value="P:iron ion transport"/>
    <property type="evidence" value="ECO:0007669"/>
    <property type="project" value="UniProtKB-KW"/>
</dbReference>
<evidence type="ECO:0000313" key="16">
    <source>
        <dbReference type="EMBL" id="EQA99182.1"/>
    </source>
</evidence>
<dbReference type="Pfam" id="PF07715">
    <property type="entry name" value="Plug"/>
    <property type="match status" value="1"/>
</dbReference>
<evidence type="ECO:0000256" key="2">
    <source>
        <dbReference type="ARBA" id="ARBA00022448"/>
    </source>
</evidence>
<reference evidence="16 17" key="1">
    <citation type="journal article" date="2013" name="Genome Announc.">
        <title>Draft Genome Sequence of a Hexachlorocyclohexane-Degrading Bacterium, Sphingobium baderi Strain LL03T.</title>
        <authorList>
            <person name="Kaur J."/>
            <person name="Verma H."/>
            <person name="Tripathi C."/>
            <person name="Khurana J.P."/>
            <person name="Lal R."/>
        </authorList>
    </citation>
    <scope>NUCLEOTIDE SEQUENCE [LARGE SCALE GENOMIC DNA]</scope>
    <source>
        <strain evidence="16 17">LL03</strain>
    </source>
</reference>
<feature type="chain" id="PRO_5009975812" description="TonB-dependent receptor plug domain-containing protein" evidence="14">
    <location>
        <begin position="23"/>
        <end position="779"/>
    </location>
</feature>
<organism evidence="16 17">
    <name type="scientific">Sphingobium baderi LL03</name>
    <dbReference type="NCBI Taxonomy" id="1114964"/>
    <lineage>
        <taxon>Bacteria</taxon>
        <taxon>Pseudomonadati</taxon>
        <taxon>Pseudomonadota</taxon>
        <taxon>Alphaproteobacteria</taxon>
        <taxon>Sphingomonadales</taxon>
        <taxon>Sphingomonadaceae</taxon>
        <taxon>Sphingobium</taxon>
    </lineage>
</organism>
<feature type="signal peptide" evidence="14">
    <location>
        <begin position="1"/>
        <end position="22"/>
    </location>
</feature>
<keyword evidence="17" id="KW-1185">Reference proteome</keyword>
<dbReference type="SUPFAM" id="SSF56935">
    <property type="entry name" value="Porins"/>
    <property type="match status" value="1"/>
</dbReference>
<dbReference type="Gene3D" id="2.40.170.20">
    <property type="entry name" value="TonB-dependent receptor, beta-barrel domain"/>
    <property type="match status" value="1"/>
</dbReference>
<dbReference type="PROSITE" id="PS01156">
    <property type="entry name" value="TONB_DEPENDENT_REC_2"/>
    <property type="match status" value="1"/>
</dbReference>
<evidence type="ECO:0000256" key="8">
    <source>
        <dbReference type="ARBA" id="ARBA00023065"/>
    </source>
</evidence>
<dbReference type="eggNOG" id="COG4774">
    <property type="taxonomic scope" value="Bacteria"/>
</dbReference>
<dbReference type="PANTHER" id="PTHR32552:SF81">
    <property type="entry name" value="TONB-DEPENDENT OUTER MEMBRANE RECEPTOR"/>
    <property type="match status" value="1"/>
</dbReference>
<dbReference type="Proteomes" id="UP000015524">
    <property type="component" value="Unassembled WGS sequence"/>
</dbReference>
<accession>T0GGI5</accession>
<dbReference type="InterPro" id="IPR039426">
    <property type="entry name" value="TonB-dep_rcpt-like"/>
</dbReference>
<keyword evidence="8" id="KW-0406">Ion transport</keyword>
<feature type="short sequence motif" description="TonB C-terminal box" evidence="13">
    <location>
        <begin position="762"/>
        <end position="779"/>
    </location>
</feature>
<evidence type="ECO:0000256" key="4">
    <source>
        <dbReference type="ARBA" id="ARBA00022496"/>
    </source>
</evidence>
<evidence type="ECO:0000256" key="5">
    <source>
        <dbReference type="ARBA" id="ARBA00022692"/>
    </source>
</evidence>
<keyword evidence="2 12" id="KW-0813">Transport</keyword>
<keyword evidence="9" id="KW-0798">TonB box</keyword>
<evidence type="ECO:0000256" key="13">
    <source>
        <dbReference type="PROSITE-ProRule" id="PRU10144"/>
    </source>
</evidence>
<dbReference type="PATRIC" id="fig|1114964.3.peg.3264"/>
<protein>
    <recommendedName>
        <fullName evidence="15">TonB-dependent receptor plug domain-containing protein</fullName>
    </recommendedName>
</protein>
<sequence>MRLHLFCATAIALVPMPLYAQAANPTSAGARGERASDSDGLQDIVVTARRSEENIQSVPVSVTAFSGAAIAEKTILNTRDLTFATPGVTFTSSGASYNVNLTIRGQTRAVTGAGLPAVLTYFNEVPLPNDGSNIPTFDLSSAQVLKGPQGTFFGRNTTGGLVLTYSQSPTYEFGGYVTASYGNYDDRRLEGAVNVPIVQDKVALRLAGQLLRHDGYTKNMSGGPDFDNQHSDAFRASLLLEPTEWLTNLTVYDYVKTDNVGASSTPTDRVSPAPGTTTPFLATYYNCGTSPSCDADLAVERAKQLGPRRQYTDLKDPFERVTNWGISNTTTLELGGATIKNIFGYRHSKIDVYLDVDGTEMGLITVRQFAPKRQITEELQVYGTLFEDRLDWRIGGFYLKSDPDGNFGVIQTAYENPFTGFSPGYFDQHNYYSDTSKAVFGTLSIDLAQWVQGLKFNMGARYTVDKQELCSSTSPTTANDALVPVSKSACQSDATSFSSSVESKEPTYTFGLDWRVNKDVFLYLTKRRGYRGGGINSPLLGGTLTAHQTYDPEFINDWEIGLKTSWDVGSVSGRFNLSAYRGIFKNIQAIIVVPVGFDGDGNSANDPTNTALTINRGAARIQGIDATLMISPARGLQFTGGMAYTDPKYTDTSLPPLFDDPSVGGNEATFQNTPKWTWTGNARYASDLGNVGQLVLNVDYYHSSAVSFQQLVARPYGIVNARIDLKNIAQTGFDIAVYGRNLGNEKYVQGGNLTGRSLDWFAGHYGDPRTYGIQIGYHF</sequence>
<comment type="caution">
    <text evidence="16">The sequence shown here is derived from an EMBL/GenBank/DDBJ whole genome shotgun (WGS) entry which is preliminary data.</text>
</comment>
<keyword evidence="3 12" id="KW-1134">Transmembrane beta strand</keyword>
<evidence type="ECO:0000256" key="3">
    <source>
        <dbReference type="ARBA" id="ARBA00022452"/>
    </source>
</evidence>
<evidence type="ECO:0000256" key="9">
    <source>
        <dbReference type="ARBA" id="ARBA00023077"/>
    </source>
</evidence>
<keyword evidence="4" id="KW-0410">Iron transport</keyword>
<dbReference type="EMBL" id="ATIB01000079">
    <property type="protein sequence ID" value="EQA99182.1"/>
    <property type="molecule type" value="Genomic_DNA"/>
</dbReference>
<evidence type="ECO:0000256" key="14">
    <source>
        <dbReference type="SAM" id="SignalP"/>
    </source>
</evidence>
<evidence type="ECO:0000313" key="17">
    <source>
        <dbReference type="Proteomes" id="UP000015524"/>
    </source>
</evidence>
<dbReference type="InterPro" id="IPR012910">
    <property type="entry name" value="Plug_dom"/>
</dbReference>
<evidence type="ECO:0000256" key="12">
    <source>
        <dbReference type="PROSITE-ProRule" id="PRU01360"/>
    </source>
</evidence>
<dbReference type="InterPro" id="IPR036942">
    <property type="entry name" value="Beta-barrel_TonB_sf"/>
</dbReference>
<keyword evidence="7" id="KW-0408">Iron</keyword>
<name>T0GGI5_9SPHN</name>
<keyword evidence="6 14" id="KW-0732">Signal</keyword>
<evidence type="ECO:0000259" key="15">
    <source>
        <dbReference type="Pfam" id="PF07715"/>
    </source>
</evidence>
<keyword evidence="10 12" id="KW-0472">Membrane</keyword>
<gene>
    <name evidence="16" type="ORF">L485_16675</name>
</gene>
<feature type="domain" description="TonB-dependent receptor plug" evidence="15">
    <location>
        <begin position="55"/>
        <end position="160"/>
    </location>
</feature>
<evidence type="ECO:0000256" key="11">
    <source>
        <dbReference type="ARBA" id="ARBA00023237"/>
    </source>
</evidence>
<dbReference type="InterPro" id="IPR010917">
    <property type="entry name" value="TonB_rcpt_CS"/>
</dbReference>
<evidence type="ECO:0000256" key="7">
    <source>
        <dbReference type="ARBA" id="ARBA00023004"/>
    </source>
</evidence>
<evidence type="ECO:0000256" key="10">
    <source>
        <dbReference type="ARBA" id="ARBA00023136"/>
    </source>
</evidence>
<evidence type="ECO:0000256" key="1">
    <source>
        <dbReference type="ARBA" id="ARBA00004571"/>
    </source>
</evidence>
<dbReference type="PROSITE" id="PS52016">
    <property type="entry name" value="TONB_DEPENDENT_REC_3"/>
    <property type="match status" value="1"/>
</dbReference>
<dbReference type="AlphaFoldDB" id="T0GGI5"/>
<keyword evidence="11 12" id="KW-0998">Cell outer membrane</keyword>